<reference evidence="2 3" key="1">
    <citation type="submission" date="2018-07" db="EMBL/GenBank/DDBJ databases">
        <title>Genome sequencing of rice bacterial endophytes.</title>
        <authorList>
            <person name="Venturi V."/>
        </authorList>
    </citation>
    <scope>NUCLEOTIDE SEQUENCE [LARGE SCALE GENOMIC DNA]</scope>
    <source>
        <strain evidence="2 3">E2333</strain>
    </source>
</reference>
<organism evidence="2 3">
    <name type="scientific">Pseudomonas jessenii</name>
    <dbReference type="NCBI Taxonomy" id="77298"/>
    <lineage>
        <taxon>Bacteria</taxon>
        <taxon>Pseudomonadati</taxon>
        <taxon>Pseudomonadota</taxon>
        <taxon>Gammaproteobacteria</taxon>
        <taxon>Pseudomonadales</taxon>
        <taxon>Pseudomonadaceae</taxon>
        <taxon>Pseudomonas</taxon>
    </lineage>
</organism>
<dbReference type="Proteomes" id="UP000255365">
    <property type="component" value="Unassembled WGS sequence"/>
</dbReference>
<dbReference type="Gene3D" id="3.90.930.1">
    <property type="match status" value="1"/>
</dbReference>
<dbReference type="AlphaFoldDB" id="A0A370SRH4"/>
<protein>
    <submittedName>
        <fullName evidence="2">Antitoxin component YwqK of YwqJK toxin-antitoxin module</fullName>
    </submittedName>
</protein>
<gene>
    <name evidence="2" type="ORF">DEU51_104292</name>
</gene>
<evidence type="ECO:0000256" key="1">
    <source>
        <dbReference type="SAM" id="SignalP"/>
    </source>
</evidence>
<evidence type="ECO:0000313" key="3">
    <source>
        <dbReference type="Proteomes" id="UP000255365"/>
    </source>
</evidence>
<dbReference type="RefSeq" id="WP_115146543.1">
    <property type="nucleotide sequence ID" value="NZ_QRAV01000004.1"/>
</dbReference>
<keyword evidence="1" id="KW-0732">Signal</keyword>
<dbReference type="SUPFAM" id="SSF82185">
    <property type="entry name" value="Histone H3 K4-specific methyltransferase SET7/9 N-terminal domain"/>
    <property type="match status" value="3"/>
</dbReference>
<dbReference type="InterPro" id="IPR011652">
    <property type="entry name" value="MORN_2"/>
</dbReference>
<comment type="caution">
    <text evidence="2">The sequence shown here is derived from an EMBL/GenBank/DDBJ whole genome shotgun (WGS) entry which is preliminary data.</text>
</comment>
<dbReference type="PANTHER" id="PTHR33706">
    <property type="entry name" value="MORN VARIANT REPEAT PROTEIN"/>
    <property type="match status" value="1"/>
</dbReference>
<dbReference type="Gene3D" id="2.20.110.10">
    <property type="entry name" value="Histone H3 K4-specific methyltransferase SET7/9 N-terminal domain"/>
    <property type="match status" value="2"/>
</dbReference>
<dbReference type="PANTHER" id="PTHR33706:SF1">
    <property type="entry name" value="TPR REPEAT PROTEIN"/>
    <property type="match status" value="1"/>
</dbReference>
<dbReference type="EMBL" id="QRAV01000004">
    <property type="protein sequence ID" value="RDL22339.1"/>
    <property type="molecule type" value="Genomic_DNA"/>
</dbReference>
<proteinExistence type="predicted"/>
<accession>A0A370SRH4</accession>
<evidence type="ECO:0000313" key="2">
    <source>
        <dbReference type="EMBL" id="RDL22339.1"/>
    </source>
</evidence>
<feature type="chain" id="PRO_5016579773" evidence="1">
    <location>
        <begin position="21"/>
        <end position="679"/>
    </location>
</feature>
<sequence>MRSFFMSLMVCCSLSMQVQAEPFYAGKSLAHPVIQSQESGATLAFVREPSGVVGYACMCDAPTAVPQMLDNFGDSSIESVFYASLDSDIQTLIVLSRAGGRNGLHGYRFSERSGKYRKLNSLQPVLDRIASNQKKLNAARVVSELNKLLPYDYGYEMATTGIPEFDALDPTAGTLVGEFGVGGVPASEGGEPSEDGVYDAYKKTFLQREGRWLTLTYERTPMEEGELAPAFRVTQIAWESDPKRYVGSEDGPLVKLWGDRVLERGVMVQGKKTGDWIEFDAAVSEASGAYANGLRQGTWVVNERHSVSEGLFVDGLREGRWTITAYDKDEDISGFDTYKHDVLDGPTERVRGSEVVSRGEYRNGRQNGHWLSGEGEGGYVSGAREGAWTLKVDGDRIQTLSFVAGKKDGELREVDATGVLRLLEHYKAGALDGLRETYAANGKLTYSATYVAGQIMGRALTYTDDGSVLLSDITWLHGNREGPFRTYHSNGRLDRVAIYEADEPIGNDQSFNEAGALVSDRNYCHVVDGKYTRIKPCGLQRSFRGDGVAYFEADYLFGVRQSVRHESYEGRKVEEVLLGADDRVIHNDYYPNGQLKCSEPMQGYRLITVEGREYKDYSYAKREGEMVCYYSTGVVERRFNFKGGELVGCYTGYDESGVQNFPPPEGCPPPKPVMFNFGK</sequence>
<feature type="signal peptide" evidence="1">
    <location>
        <begin position="1"/>
        <end position="20"/>
    </location>
</feature>
<dbReference type="Pfam" id="PF07661">
    <property type="entry name" value="MORN_2"/>
    <property type="match status" value="1"/>
</dbReference>
<name>A0A370SRH4_PSEJE</name>